<dbReference type="RefSeq" id="WP_205726309.1">
    <property type="nucleotide sequence ID" value="NZ_JAFHKR010000039.1"/>
</dbReference>
<reference evidence="1 2" key="1">
    <citation type="submission" date="2021-01" db="EMBL/GenBank/DDBJ databases">
        <title>Genome Sequencing of Type Strains.</title>
        <authorList>
            <person name="Lemaire J.F."/>
            <person name="Inderbitzin P."/>
            <person name="Collins S.B."/>
            <person name="Wespe N."/>
            <person name="Knight-Connoni V."/>
        </authorList>
    </citation>
    <scope>NUCLEOTIDE SEQUENCE [LARGE SCALE GENOMIC DNA]</scope>
    <source>
        <strain evidence="1 2">DSM 23009</strain>
    </source>
</reference>
<dbReference type="EMBL" id="JAFHKR010000039">
    <property type="protein sequence ID" value="MBN3555492.1"/>
    <property type="molecule type" value="Genomic_DNA"/>
</dbReference>
<evidence type="ECO:0000313" key="1">
    <source>
        <dbReference type="EMBL" id="MBN3555492.1"/>
    </source>
</evidence>
<gene>
    <name evidence="1" type="ORF">JYA63_14530</name>
</gene>
<name>A0ABS2ZVV1_9BACL</name>
<evidence type="ECO:0000313" key="2">
    <source>
        <dbReference type="Proteomes" id="UP001296923"/>
    </source>
</evidence>
<accession>A0ABS2ZVV1</accession>
<comment type="caution">
    <text evidence="1">The sequence shown here is derived from an EMBL/GenBank/DDBJ whole genome shotgun (WGS) entry which is preliminary data.</text>
</comment>
<proteinExistence type="predicted"/>
<keyword evidence="2" id="KW-1185">Reference proteome</keyword>
<sequence length="115" mass="14082">MERLKEKVYCFNCNGKRNHEILTSFNHEADVEDDFHWWEKNHIVKCLGCDYIAFVKQYGDEYQWEERNGTQYFFDTFTVYPEEPKKKEKKSLMSFQLKVRNSKVYPIPYLNYTIK</sequence>
<organism evidence="1 2">
    <name type="scientific">Fictibacillus nanhaiensis</name>
    <dbReference type="NCBI Taxonomy" id="742169"/>
    <lineage>
        <taxon>Bacteria</taxon>
        <taxon>Bacillati</taxon>
        <taxon>Bacillota</taxon>
        <taxon>Bacilli</taxon>
        <taxon>Bacillales</taxon>
        <taxon>Fictibacillaceae</taxon>
        <taxon>Fictibacillus</taxon>
    </lineage>
</organism>
<protein>
    <submittedName>
        <fullName evidence="1">Uncharacterized protein</fullName>
    </submittedName>
</protein>
<dbReference type="Proteomes" id="UP001296923">
    <property type="component" value="Unassembled WGS sequence"/>
</dbReference>